<feature type="transmembrane region" description="Helical" evidence="2">
    <location>
        <begin position="411"/>
        <end position="429"/>
    </location>
</feature>
<reference evidence="3 4" key="1">
    <citation type="submission" date="2021-01" db="EMBL/GenBank/DDBJ databases">
        <title>Draft genome sequence of Micromonospora sp. strain STR1_7.</title>
        <authorList>
            <person name="Karlyshev A."/>
            <person name="Jawad R."/>
        </authorList>
    </citation>
    <scope>NUCLEOTIDE SEQUENCE [LARGE SCALE GENOMIC DNA]</scope>
    <source>
        <strain evidence="3 4">STR1-7</strain>
    </source>
</reference>
<dbReference type="PANTHER" id="PTHR23542:SF1">
    <property type="entry name" value="MAJOR FACILITATOR SUPERFAMILY (MFS) PROFILE DOMAIN-CONTAINING PROTEIN"/>
    <property type="match status" value="1"/>
</dbReference>
<feature type="transmembrane region" description="Helical" evidence="2">
    <location>
        <begin position="193"/>
        <end position="214"/>
    </location>
</feature>
<evidence type="ECO:0000313" key="4">
    <source>
        <dbReference type="Proteomes" id="UP000601027"/>
    </source>
</evidence>
<gene>
    <name evidence="3" type="ORF">JNW91_06555</name>
</gene>
<evidence type="ECO:0000313" key="3">
    <source>
        <dbReference type="EMBL" id="MBM0231552.1"/>
    </source>
</evidence>
<comment type="caution">
    <text evidence="3">The sequence shown here is derived from an EMBL/GenBank/DDBJ whole genome shotgun (WGS) entry which is preliminary data.</text>
</comment>
<dbReference type="EMBL" id="JAEVHM010000018">
    <property type="protein sequence ID" value="MBM0231552.1"/>
    <property type="molecule type" value="Genomic_DNA"/>
</dbReference>
<name>A0ABS1XQL5_9ACTN</name>
<sequence>MPVPGAGEGEGSGRDDIDVDILREESGSARVRWLGRRVSSLCEETVVSYRELVRATHVAVFPGGFLARLPYAMTPLGTLVLLQHTTGSYAFAGLAAAAQSLAIGAGGIVVGRLADTMGIRRLGVWMAMANAAALAGLITATAAGRPVVFAAAVLVGATQPQVGPLIRVHWSYLARSRPQRPGLMTTALSYEAAADEASFIVGPALVGLLAAVHLPVPSAAPLLACIVLLLAAATPVALLYATAPISTSSRPSVSPLPWAGVALMVAAMAIMGGIFGAVQVGVTAYAMAAGRPSAAGLLYAALGLGGAVAGIAYAWIPARVSLRTRHRTFNLGLLIATALLPVGHFWIPLWAVVLVAGLAIAPHMITIYATTERLAPTRVTATMTIVCAAGPVGTAAGQAVAGLLVDQSGHRAAFGLAPLLAAVGLALTFGGPTGKSGSPGSSSADAPVPGRRTRCGPRPSARTVEPSRSPR</sequence>
<feature type="transmembrane region" description="Helical" evidence="2">
    <location>
        <begin position="122"/>
        <end position="143"/>
    </location>
</feature>
<dbReference type="InterPro" id="IPR011701">
    <property type="entry name" value="MFS"/>
</dbReference>
<proteinExistence type="predicted"/>
<keyword evidence="2" id="KW-0812">Transmembrane</keyword>
<keyword evidence="4" id="KW-1185">Reference proteome</keyword>
<dbReference type="SUPFAM" id="SSF103473">
    <property type="entry name" value="MFS general substrate transporter"/>
    <property type="match status" value="1"/>
</dbReference>
<dbReference type="RefSeq" id="WP_203174018.1">
    <property type="nucleotide sequence ID" value="NZ_JAEVHM010000018.1"/>
</dbReference>
<evidence type="ECO:0000256" key="2">
    <source>
        <dbReference type="SAM" id="Phobius"/>
    </source>
</evidence>
<dbReference type="PANTHER" id="PTHR23542">
    <property type="match status" value="1"/>
</dbReference>
<feature type="transmembrane region" description="Helical" evidence="2">
    <location>
        <begin position="328"/>
        <end position="347"/>
    </location>
</feature>
<dbReference type="Gene3D" id="1.20.1250.20">
    <property type="entry name" value="MFS general substrate transporter like domains"/>
    <property type="match status" value="2"/>
</dbReference>
<feature type="transmembrane region" description="Helical" evidence="2">
    <location>
        <begin position="383"/>
        <end position="405"/>
    </location>
</feature>
<feature type="transmembrane region" description="Helical" evidence="2">
    <location>
        <begin position="220"/>
        <end position="243"/>
    </location>
</feature>
<dbReference type="Proteomes" id="UP000601027">
    <property type="component" value="Unassembled WGS sequence"/>
</dbReference>
<organism evidence="3 4">
    <name type="scientific">Micromonospora parastrephiae</name>
    <dbReference type="NCBI Taxonomy" id="2806101"/>
    <lineage>
        <taxon>Bacteria</taxon>
        <taxon>Bacillati</taxon>
        <taxon>Actinomycetota</taxon>
        <taxon>Actinomycetes</taxon>
        <taxon>Micromonosporales</taxon>
        <taxon>Micromonosporaceae</taxon>
        <taxon>Micromonospora</taxon>
    </lineage>
</organism>
<accession>A0ABS1XQL5</accession>
<evidence type="ECO:0008006" key="5">
    <source>
        <dbReference type="Google" id="ProtNLM"/>
    </source>
</evidence>
<protein>
    <recommendedName>
        <fullName evidence="5">MFS transporter</fullName>
    </recommendedName>
</protein>
<keyword evidence="2" id="KW-1133">Transmembrane helix</keyword>
<dbReference type="Pfam" id="PF07690">
    <property type="entry name" value="MFS_1"/>
    <property type="match status" value="1"/>
</dbReference>
<keyword evidence="2" id="KW-0472">Membrane</keyword>
<feature type="region of interest" description="Disordered" evidence="1">
    <location>
        <begin position="432"/>
        <end position="471"/>
    </location>
</feature>
<feature type="transmembrane region" description="Helical" evidence="2">
    <location>
        <begin position="255"/>
        <end position="277"/>
    </location>
</feature>
<feature type="transmembrane region" description="Helical" evidence="2">
    <location>
        <begin position="89"/>
        <end position="110"/>
    </location>
</feature>
<dbReference type="InterPro" id="IPR036259">
    <property type="entry name" value="MFS_trans_sf"/>
</dbReference>
<evidence type="ECO:0000256" key="1">
    <source>
        <dbReference type="SAM" id="MobiDB-lite"/>
    </source>
</evidence>
<feature type="transmembrane region" description="Helical" evidence="2">
    <location>
        <begin position="297"/>
        <end position="316"/>
    </location>
</feature>